<dbReference type="EMBL" id="BAABDI010000025">
    <property type="protein sequence ID" value="GAA3984453.1"/>
    <property type="molecule type" value="Genomic_DNA"/>
</dbReference>
<evidence type="ECO:0000256" key="2">
    <source>
        <dbReference type="SAM" id="SignalP"/>
    </source>
</evidence>
<feature type="domain" description="DUF6799" evidence="3">
    <location>
        <begin position="45"/>
        <end position="106"/>
    </location>
</feature>
<dbReference type="InterPro" id="IPR046478">
    <property type="entry name" value="DUF6799"/>
</dbReference>
<accession>A0ABP7QM87</accession>
<name>A0ABP7QM87_9BACT</name>
<feature type="region of interest" description="Disordered" evidence="1">
    <location>
        <begin position="131"/>
        <end position="165"/>
    </location>
</feature>
<evidence type="ECO:0000313" key="5">
    <source>
        <dbReference type="Proteomes" id="UP001501556"/>
    </source>
</evidence>
<protein>
    <recommendedName>
        <fullName evidence="3">DUF6799 domain-containing protein</fullName>
    </recommendedName>
</protein>
<dbReference type="RefSeq" id="WP_345125887.1">
    <property type="nucleotide sequence ID" value="NZ_BAABDI010000025.1"/>
</dbReference>
<comment type="caution">
    <text evidence="4">The sequence shown here is derived from an EMBL/GenBank/DDBJ whole genome shotgun (WGS) entry which is preliminary data.</text>
</comment>
<evidence type="ECO:0000256" key="1">
    <source>
        <dbReference type="SAM" id="MobiDB-lite"/>
    </source>
</evidence>
<keyword evidence="2" id="KW-0732">Signal</keyword>
<evidence type="ECO:0000313" key="4">
    <source>
        <dbReference type="EMBL" id="GAA3984453.1"/>
    </source>
</evidence>
<keyword evidence="5" id="KW-1185">Reference proteome</keyword>
<proteinExistence type="predicted"/>
<feature type="compositionally biased region" description="Basic and acidic residues" evidence="1">
    <location>
        <begin position="148"/>
        <end position="159"/>
    </location>
</feature>
<dbReference type="Proteomes" id="UP001501556">
    <property type="component" value="Unassembled WGS sequence"/>
</dbReference>
<dbReference type="Pfam" id="PF20606">
    <property type="entry name" value="DUF6799"/>
    <property type="match status" value="1"/>
</dbReference>
<sequence>MNHKFFFSFILVGTLLSGASAHAQAARPGRVAPKPRVVATGVGLKDGLTMQKGRVVLTEMGITNPLTADKKLLNGTIITLAGIVTAPDGATAQMGEGDLVSLTGRVTSRAAIVEADSLAKIQLFDALHPGKRKKMEAERDRKAKVKAKLAEDKAKAKEKAAKKKK</sequence>
<feature type="signal peptide" evidence="2">
    <location>
        <begin position="1"/>
        <end position="25"/>
    </location>
</feature>
<evidence type="ECO:0000259" key="3">
    <source>
        <dbReference type="Pfam" id="PF20606"/>
    </source>
</evidence>
<reference evidence="5" key="1">
    <citation type="journal article" date="2019" name="Int. J. Syst. Evol. Microbiol.">
        <title>The Global Catalogue of Microorganisms (GCM) 10K type strain sequencing project: providing services to taxonomists for standard genome sequencing and annotation.</title>
        <authorList>
            <consortium name="The Broad Institute Genomics Platform"/>
            <consortium name="The Broad Institute Genome Sequencing Center for Infectious Disease"/>
            <person name="Wu L."/>
            <person name="Ma J."/>
        </authorList>
    </citation>
    <scope>NUCLEOTIDE SEQUENCE [LARGE SCALE GENOMIC DNA]</scope>
    <source>
        <strain evidence="5">JCM 17217</strain>
    </source>
</reference>
<organism evidence="4 5">
    <name type="scientific">Hymenobacter antarcticus</name>
    <dbReference type="NCBI Taxonomy" id="486270"/>
    <lineage>
        <taxon>Bacteria</taxon>
        <taxon>Pseudomonadati</taxon>
        <taxon>Bacteroidota</taxon>
        <taxon>Cytophagia</taxon>
        <taxon>Cytophagales</taxon>
        <taxon>Hymenobacteraceae</taxon>
        <taxon>Hymenobacter</taxon>
    </lineage>
</organism>
<gene>
    <name evidence="4" type="ORF">GCM10022407_31870</name>
</gene>
<feature type="chain" id="PRO_5046060688" description="DUF6799 domain-containing protein" evidence="2">
    <location>
        <begin position="26"/>
        <end position="165"/>
    </location>
</feature>